<dbReference type="Proteomes" id="UP000219546">
    <property type="component" value="Unassembled WGS sequence"/>
</dbReference>
<organism evidence="1 2">
    <name type="scientific">Bacillus oleivorans</name>
    <dbReference type="NCBI Taxonomy" id="1448271"/>
    <lineage>
        <taxon>Bacteria</taxon>
        <taxon>Bacillati</taxon>
        <taxon>Bacillota</taxon>
        <taxon>Bacilli</taxon>
        <taxon>Bacillales</taxon>
        <taxon>Bacillaceae</taxon>
        <taxon>Bacillus</taxon>
    </lineage>
</organism>
<accession>A0A285CQZ5</accession>
<evidence type="ECO:0000313" key="2">
    <source>
        <dbReference type="Proteomes" id="UP000219546"/>
    </source>
</evidence>
<dbReference type="AlphaFoldDB" id="A0A285CQZ5"/>
<sequence length="68" mass="7764">MSENEHVKINGKTFIKDVEYEGKKLAQLDEDRFINEGLSGGSVHFREDATNIEEALPFPKEESPRIND</sequence>
<proteinExistence type="predicted"/>
<gene>
    <name evidence="1" type="ORF">SAMN05877753_103372</name>
</gene>
<name>A0A285CQZ5_9BACI</name>
<reference evidence="1 2" key="1">
    <citation type="submission" date="2017-08" db="EMBL/GenBank/DDBJ databases">
        <authorList>
            <person name="de Groot N.N."/>
        </authorList>
    </citation>
    <scope>NUCLEOTIDE SEQUENCE [LARGE SCALE GENOMIC DNA]</scope>
    <source>
        <strain evidence="1 2">JC228</strain>
    </source>
</reference>
<dbReference type="RefSeq" id="WP_179714225.1">
    <property type="nucleotide sequence ID" value="NZ_JBEPMQ010000002.1"/>
</dbReference>
<protein>
    <submittedName>
        <fullName evidence="1">Uncharacterized protein</fullName>
    </submittedName>
</protein>
<keyword evidence="2" id="KW-1185">Reference proteome</keyword>
<dbReference type="EMBL" id="OAOP01000003">
    <property type="protein sequence ID" value="SNX69989.1"/>
    <property type="molecule type" value="Genomic_DNA"/>
</dbReference>
<evidence type="ECO:0000313" key="1">
    <source>
        <dbReference type="EMBL" id="SNX69989.1"/>
    </source>
</evidence>